<dbReference type="SUPFAM" id="SSF52833">
    <property type="entry name" value="Thioredoxin-like"/>
    <property type="match status" value="1"/>
</dbReference>
<organism evidence="5 6">
    <name type="scientific">Henosepilachna vigintioctopunctata</name>
    <dbReference type="NCBI Taxonomy" id="420089"/>
    <lineage>
        <taxon>Eukaryota</taxon>
        <taxon>Metazoa</taxon>
        <taxon>Ecdysozoa</taxon>
        <taxon>Arthropoda</taxon>
        <taxon>Hexapoda</taxon>
        <taxon>Insecta</taxon>
        <taxon>Pterygota</taxon>
        <taxon>Neoptera</taxon>
        <taxon>Endopterygota</taxon>
        <taxon>Coleoptera</taxon>
        <taxon>Polyphaga</taxon>
        <taxon>Cucujiformia</taxon>
        <taxon>Coccinelloidea</taxon>
        <taxon>Coccinellidae</taxon>
        <taxon>Epilachninae</taxon>
        <taxon>Epilachnini</taxon>
        <taxon>Henosepilachna</taxon>
    </lineage>
</organism>
<evidence type="ECO:0000313" key="6">
    <source>
        <dbReference type="Proteomes" id="UP001431783"/>
    </source>
</evidence>
<dbReference type="InterPro" id="IPR002109">
    <property type="entry name" value="Glutaredoxin"/>
</dbReference>
<dbReference type="InterPro" id="IPR040079">
    <property type="entry name" value="Glutathione_S-Trfase"/>
</dbReference>
<evidence type="ECO:0000256" key="1">
    <source>
        <dbReference type="ARBA" id="ARBA00002549"/>
    </source>
</evidence>
<dbReference type="InterPro" id="IPR036249">
    <property type="entry name" value="Thioredoxin-like_sf"/>
</dbReference>
<reference evidence="5 6" key="1">
    <citation type="submission" date="2023-03" db="EMBL/GenBank/DDBJ databases">
        <title>Genome insight into feeding habits of ladybird beetles.</title>
        <authorList>
            <person name="Li H.-S."/>
            <person name="Huang Y.-H."/>
            <person name="Pang H."/>
        </authorList>
    </citation>
    <scope>NUCLEOTIDE SEQUENCE [LARGE SCALE GENOMIC DNA]</scope>
    <source>
        <strain evidence="5">SYSU_2023b</strain>
        <tissue evidence="5">Whole body</tissue>
    </source>
</reference>
<dbReference type="PANTHER" id="PTHR12782:SF5">
    <property type="entry name" value="PROSTAGLANDIN E SYNTHASE 2"/>
    <property type="match status" value="1"/>
</dbReference>
<proteinExistence type="inferred from homology"/>
<dbReference type="PANTHER" id="PTHR12782">
    <property type="entry name" value="MICROSOMAL PROSTAGLANDIN E SYNTHASE-2"/>
    <property type="match status" value="1"/>
</dbReference>
<dbReference type="GO" id="GO:0006629">
    <property type="term" value="P:lipid metabolic process"/>
    <property type="evidence" value="ECO:0007669"/>
    <property type="project" value="UniProtKB-KW"/>
</dbReference>
<dbReference type="CDD" id="cd03197">
    <property type="entry name" value="GST_C_mPGES2"/>
    <property type="match status" value="1"/>
</dbReference>
<dbReference type="SUPFAM" id="SSF47616">
    <property type="entry name" value="GST C-terminal domain-like"/>
    <property type="match status" value="1"/>
</dbReference>
<evidence type="ECO:0000313" key="5">
    <source>
        <dbReference type="EMBL" id="KAK9881466.1"/>
    </source>
</evidence>
<dbReference type="AlphaFoldDB" id="A0AAW1UKZ0"/>
<sequence>MSILMRFLGYRSLNSSRDIVPRILENAAKMRLYSTKKTGKAKSVIKLGLAGVTVGAIVGTGYSIHSHNKPRSHIQNEQTFIPIVEEIPKIEPSRKIRYVDDNSNLRLILFQYQTCPFCCKVRAFLDFHGISYDVIEVDPVLRQSIKWSPYKKVPILVVENNGRYQPMNDSSMIISALSTYIRDSNKEIEDIVKCYPFIEFIDENGSRKNEIMNRYFLMYSEGMKEDRSNAEVNEERKWRKWADDVLVHTLSPNIYRTREEAFQSFNWFSEAGQWEEIFPEWERQLMMYVGANAMWMIGKKLKKKYQLKDDVRQSLYDECNYWMKNIHMKGGKFMGGDKPNLADLAVFGVLNSIEGCSAFEDLLKNSKIGTWFKKMKEEVGKHKLVNVV</sequence>
<dbReference type="SFLD" id="SFLDG01182">
    <property type="entry name" value="Prostaglandin_E_synthase_like"/>
    <property type="match status" value="1"/>
</dbReference>
<dbReference type="GO" id="GO:0050220">
    <property type="term" value="F:prostaglandin-E synthase activity"/>
    <property type="evidence" value="ECO:0007669"/>
    <property type="project" value="InterPro"/>
</dbReference>
<evidence type="ECO:0000256" key="3">
    <source>
        <dbReference type="ARBA" id="ARBA00023098"/>
    </source>
</evidence>
<dbReference type="GO" id="GO:0005739">
    <property type="term" value="C:mitochondrion"/>
    <property type="evidence" value="ECO:0007669"/>
    <property type="project" value="TreeGrafter"/>
</dbReference>
<evidence type="ECO:0000256" key="2">
    <source>
        <dbReference type="ARBA" id="ARBA00007409"/>
    </source>
</evidence>
<dbReference type="Gene3D" id="6.20.200.30">
    <property type="match status" value="1"/>
</dbReference>
<dbReference type="CDD" id="cd03040">
    <property type="entry name" value="GST_N_mPGES2"/>
    <property type="match status" value="1"/>
</dbReference>
<protein>
    <recommendedName>
        <fullName evidence="4">Glutaredoxin domain-containing protein</fullName>
    </recommendedName>
</protein>
<dbReference type="EMBL" id="JARQZJ010000069">
    <property type="protein sequence ID" value="KAK9881466.1"/>
    <property type="molecule type" value="Genomic_DNA"/>
</dbReference>
<dbReference type="PROSITE" id="PS51354">
    <property type="entry name" value="GLUTAREDOXIN_2"/>
    <property type="match status" value="1"/>
</dbReference>
<keyword evidence="6" id="KW-1185">Reference proteome</keyword>
<comment type="caution">
    <text evidence="5">The sequence shown here is derived from an EMBL/GenBank/DDBJ whole genome shotgun (WGS) entry which is preliminary data.</text>
</comment>
<evidence type="ECO:0000259" key="4">
    <source>
        <dbReference type="Pfam" id="PF00462"/>
    </source>
</evidence>
<comment type="similarity">
    <text evidence="2">Belongs to the GST superfamily.</text>
</comment>
<gene>
    <name evidence="5" type="ORF">WA026_016350</name>
</gene>
<dbReference type="SFLD" id="SFLDS00019">
    <property type="entry name" value="Glutathione_Transferase_(cytos"/>
    <property type="match status" value="1"/>
</dbReference>
<name>A0AAW1UKZ0_9CUCU</name>
<dbReference type="InterPro" id="IPR011767">
    <property type="entry name" value="GLR_AS"/>
</dbReference>
<accession>A0AAW1UKZ0</accession>
<dbReference type="Pfam" id="PF00462">
    <property type="entry name" value="Glutaredoxin"/>
    <property type="match status" value="1"/>
</dbReference>
<dbReference type="PROSITE" id="PS00195">
    <property type="entry name" value="GLUTAREDOXIN_1"/>
    <property type="match status" value="1"/>
</dbReference>
<dbReference type="Proteomes" id="UP001431783">
    <property type="component" value="Unassembled WGS sequence"/>
</dbReference>
<feature type="domain" description="Glutaredoxin" evidence="4">
    <location>
        <begin position="108"/>
        <end position="160"/>
    </location>
</feature>
<comment type="function">
    <text evidence="1">Has a glutathione-disulfide oxidoreductase activity in the presence of NADPH and glutathione reductase. Reduces low molecular weight disulfides and proteins.</text>
</comment>
<dbReference type="InterPro" id="IPR034334">
    <property type="entry name" value="PGES2"/>
</dbReference>
<dbReference type="SFLD" id="SFLDG01203">
    <property type="entry name" value="Prostaglandin_E_synthase_like1"/>
    <property type="match status" value="1"/>
</dbReference>
<dbReference type="InterPro" id="IPR034335">
    <property type="entry name" value="PGES2_C"/>
</dbReference>
<dbReference type="Gene3D" id="1.20.1050.10">
    <property type="match status" value="1"/>
</dbReference>
<dbReference type="InterPro" id="IPR036282">
    <property type="entry name" value="Glutathione-S-Trfase_C_sf"/>
</dbReference>
<dbReference type="Gene3D" id="3.40.30.10">
    <property type="entry name" value="Glutaredoxin"/>
    <property type="match status" value="1"/>
</dbReference>
<keyword evidence="3" id="KW-0443">Lipid metabolism</keyword>